<protein>
    <submittedName>
        <fullName evidence="1">Uncharacterized protein</fullName>
    </submittedName>
</protein>
<keyword evidence="2" id="KW-1185">Reference proteome</keyword>
<dbReference type="Proteomes" id="UP000500938">
    <property type="component" value="Chromosome"/>
</dbReference>
<reference evidence="1 2" key="1">
    <citation type="submission" date="2020-05" db="EMBL/GenBank/DDBJ databases">
        <title>Complete genome sequence of Gemmatimonas greenlandica TET16.</title>
        <authorList>
            <person name="Zeng Y."/>
        </authorList>
    </citation>
    <scope>NUCLEOTIDE SEQUENCE [LARGE SCALE GENOMIC DNA]</scope>
    <source>
        <strain evidence="1 2">TET16</strain>
    </source>
</reference>
<evidence type="ECO:0000313" key="2">
    <source>
        <dbReference type="Proteomes" id="UP000500938"/>
    </source>
</evidence>
<dbReference type="AlphaFoldDB" id="A0A6M4IMB7"/>
<gene>
    <name evidence="1" type="ORF">HKW67_06710</name>
</gene>
<dbReference type="KEGG" id="ggr:HKW67_06710"/>
<accession>A0A6M4IMB7</accession>
<dbReference type="RefSeq" id="WP_171224644.1">
    <property type="nucleotide sequence ID" value="NZ_CP053085.1"/>
</dbReference>
<name>A0A6M4IMB7_9BACT</name>
<dbReference type="EMBL" id="CP053085">
    <property type="protein sequence ID" value="QJR35215.1"/>
    <property type="molecule type" value="Genomic_DNA"/>
</dbReference>
<organism evidence="1 2">
    <name type="scientific">Gemmatimonas groenlandica</name>
    <dbReference type="NCBI Taxonomy" id="2732249"/>
    <lineage>
        <taxon>Bacteria</taxon>
        <taxon>Pseudomonadati</taxon>
        <taxon>Gemmatimonadota</taxon>
        <taxon>Gemmatimonadia</taxon>
        <taxon>Gemmatimonadales</taxon>
        <taxon>Gemmatimonadaceae</taxon>
        <taxon>Gemmatimonas</taxon>
    </lineage>
</organism>
<proteinExistence type="predicted"/>
<evidence type="ECO:0000313" key="1">
    <source>
        <dbReference type="EMBL" id="QJR35215.1"/>
    </source>
</evidence>
<sequence>MSYDIGAIGKVEVVVDGRWTLEDLATFSSHLSETYGFVLSLSLDSEVKQFGAAYSRYPFAGGWSYYDFFRDLNLIIGPERQISVRKIQYASLGVIELTGATEPLRQALTIAFQLGVTGVAVQRLSAIVRSISGTIRQVRIDWAAGTDAATNAERNKVQLLRDASATLGAELGFSEEQRQTLSRLTNDSPLLAVKLLLAVARRALKAQRMHSTGKVVKVDVVDRTTPVETEPPV</sequence>